<comment type="caution">
    <text evidence="12">The sequence shown here is derived from an EMBL/GenBank/DDBJ whole genome shotgun (WGS) entry which is preliminary data.</text>
</comment>
<dbReference type="Pfam" id="PF08214">
    <property type="entry name" value="HAT_KAT11"/>
    <property type="match status" value="1"/>
</dbReference>
<evidence type="ECO:0000313" key="12">
    <source>
        <dbReference type="EMBL" id="KAK6129078.1"/>
    </source>
</evidence>
<feature type="domain" description="CBP/p300-type HAT" evidence="11">
    <location>
        <begin position="791"/>
        <end position="1153"/>
    </location>
</feature>
<dbReference type="PANTHER" id="PTHR13808:SF53">
    <property type="entry name" value="HISTONE ACETYLTRANSFERASE HAC2"/>
    <property type="match status" value="1"/>
</dbReference>
<dbReference type="InterPro" id="IPR011011">
    <property type="entry name" value="Znf_FYVE_PHD"/>
</dbReference>
<gene>
    <name evidence="12" type="ORF">DH2020_037191</name>
</gene>
<comment type="subcellular location">
    <subcellularLocation>
        <location evidence="1">Nucleus</location>
    </subcellularLocation>
</comment>
<dbReference type="SUPFAM" id="SSF57903">
    <property type="entry name" value="FYVE/PHD zinc finger"/>
    <property type="match status" value="1"/>
</dbReference>
<reference evidence="12 13" key="1">
    <citation type="journal article" date="2021" name="Comput. Struct. Biotechnol. J.">
        <title>De novo genome assembly of the potent medicinal plant Rehmannia glutinosa using nanopore technology.</title>
        <authorList>
            <person name="Ma L."/>
            <person name="Dong C."/>
            <person name="Song C."/>
            <person name="Wang X."/>
            <person name="Zheng X."/>
            <person name="Niu Y."/>
            <person name="Chen S."/>
            <person name="Feng W."/>
        </authorList>
    </citation>
    <scope>NUCLEOTIDE SEQUENCE [LARGE SCALE GENOMIC DNA]</scope>
    <source>
        <strain evidence="12">DH-2019</strain>
    </source>
</reference>
<evidence type="ECO:0000256" key="2">
    <source>
        <dbReference type="ARBA" id="ARBA00013184"/>
    </source>
</evidence>
<evidence type="ECO:0000256" key="7">
    <source>
        <dbReference type="ARBA" id="ARBA00023015"/>
    </source>
</evidence>
<keyword evidence="3" id="KW-0808">Transferase</keyword>
<dbReference type="InterPro" id="IPR019786">
    <property type="entry name" value="Zinc_finger_PHD-type_CS"/>
</dbReference>
<evidence type="ECO:0000256" key="3">
    <source>
        <dbReference type="ARBA" id="ARBA00022679"/>
    </source>
</evidence>
<dbReference type="EMBL" id="JABTTQ020001670">
    <property type="protein sequence ID" value="KAK6129078.1"/>
    <property type="molecule type" value="Genomic_DNA"/>
</dbReference>
<dbReference type="Gene3D" id="3.30.40.10">
    <property type="entry name" value="Zinc/RING finger domain, C3HC4 (zinc finger)"/>
    <property type="match status" value="1"/>
</dbReference>
<keyword evidence="9" id="KW-0539">Nucleus</keyword>
<keyword evidence="8" id="KW-0804">Transcription</keyword>
<dbReference type="InterPro" id="IPR013083">
    <property type="entry name" value="Znf_RING/FYVE/PHD"/>
</dbReference>
<keyword evidence="13" id="KW-1185">Reference proteome</keyword>
<accession>A0ABR0V387</accession>
<organism evidence="12 13">
    <name type="scientific">Rehmannia glutinosa</name>
    <name type="common">Chinese foxglove</name>
    <dbReference type="NCBI Taxonomy" id="99300"/>
    <lineage>
        <taxon>Eukaryota</taxon>
        <taxon>Viridiplantae</taxon>
        <taxon>Streptophyta</taxon>
        <taxon>Embryophyta</taxon>
        <taxon>Tracheophyta</taxon>
        <taxon>Spermatophyta</taxon>
        <taxon>Magnoliopsida</taxon>
        <taxon>eudicotyledons</taxon>
        <taxon>Gunneridae</taxon>
        <taxon>Pentapetalae</taxon>
        <taxon>asterids</taxon>
        <taxon>lamiids</taxon>
        <taxon>Lamiales</taxon>
        <taxon>Orobanchaceae</taxon>
        <taxon>Rehmannieae</taxon>
        <taxon>Rehmannia</taxon>
    </lineage>
</organism>
<evidence type="ECO:0000313" key="13">
    <source>
        <dbReference type="Proteomes" id="UP001318860"/>
    </source>
</evidence>
<name>A0ABR0V387_REHGL</name>
<evidence type="ECO:0000256" key="10">
    <source>
        <dbReference type="SAM" id="MobiDB-lite"/>
    </source>
</evidence>
<dbReference type="InterPro" id="IPR001965">
    <property type="entry name" value="Znf_PHD"/>
</dbReference>
<dbReference type="SMART" id="SM01250">
    <property type="entry name" value="KAT11"/>
    <property type="match status" value="1"/>
</dbReference>
<evidence type="ECO:0000256" key="6">
    <source>
        <dbReference type="ARBA" id="ARBA00022833"/>
    </source>
</evidence>
<dbReference type="InterPro" id="IPR013178">
    <property type="entry name" value="Histone_AcTrfase_Rtt109/CBP"/>
</dbReference>
<dbReference type="Proteomes" id="UP001318860">
    <property type="component" value="Unassembled WGS sequence"/>
</dbReference>
<dbReference type="SMART" id="SM00249">
    <property type="entry name" value="PHD"/>
    <property type="match status" value="1"/>
</dbReference>
<dbReference type="PROSITE" id="PS01359">
    <property type="entry name" value="ZF_PHD_1"/>
    <property type="match status" value="1"/>
</dbReference>
<evidence type="ECO:0000256" key="5">
    <source>
        <dbReference type="ARBA" id="ARBA00022771"/>
    </source>
</evidence>
<feature type="region of interest" description="Disordered" evidence="10">
    <location>
        <begin position="568"/>
        <end position="592"/>
    </location>
</feature>
<dbReference type="PANTHER" id="PTHR13808">
    <property type="entry name" value="CBP/P300-RELATED"/>
    <property type="match status" value="1"/>
</dbReference>
<dbReference type="CDD" id="cd15614">
    <property type="entry name" value="PHD_HAC_like"/>
    <property type="match status" value="1"/>
</dbReference>
<sequence length="1153" mass="129961">MQTPKYAPVMDSWKFEGSAFQRLNQEVSHQNQNLMHQENNDRHVICEASPSHESPFSPIHQTRKRFRVSPGFYDPNLSHSGFNNVMASNSGCGMHGVDEYSNSDHDSSSLLVASDGKNMPSLVDPRKISGEVVNPEHISSVSAYSDAGWYSDKGPFEVGATLARSAFSEPTSGDSHWIRPGESVPSNPNFDHVAALNPNFNHVGALSLWGDNVEQDKYSGLLFNHISPRIPEDSNALSSKSFGKPKLNNAQCHLQPYPPAHFGPLEAQMYGRGVGYKIVHNIVSEQRSSKLSQLSLEQLHTFQQQGFCNSRTSTRADSVRHLHNVLVSYLNNKSKLMDARSRLEFFNQLHLINCRGVTCKCAKYRIFFSHFDNCQTSDCNICAPIRQLCHIKKINSVTDSESWRMPKECFSGDYIQEGQPIPKRMKMENALQLDDWSLGAVVDPFIKQGVGGVMDDEESKMKMNKVLLSSMESPTIGVTRNVTADNGRPKSTNMCLRKTDELLGPEQTSEGPLNSATLKKEIPSAIGNLGDSTSELNIVDEQQEAECVNTGKVSSDVTFSCQGFNSDGISVLPEESPMDEGENTNPMSEPEHDRIDAKCDLAKSDLQSGTKLEDLKVSGVSLIDFFTPEQIKEHLGSLNPCTNMGLTGNTSPCTVDENTCQLCAVKKLTFTAPPMYCTYCGDRIKHGLTYYKTLDGMGAEYCFCTLCFKRSRGGNISFRGLSFSKTKLQKTKNADEFVEAWVQCDKCERWQHQICALYNSKRDFGGELYYICPFCRLVEIEAKNHVSIPSAFGARDLPRTKLSDHIEQRLFRSLEKERKQRADALGKSPGEVPGAADLVVRVVLAVDKQLKVKQQFLDILHGETYPTEFPYKSKVLLLFQKVEGVDVCLFAMYLQEFGSDCGHPNKRSVYISYLDSVKYFTPEIKTVDGVALRTFVYYEILIGYLDYCKKRGFTTCYIWACPPLKGEDYILYCHPGNQRTPNPPKLLHWYKKLLRKAKEENVVVEYTNFYDYYFVPSGECNSKITAARLPYFDGDYWSGAIEEMIRIIEKESGGDSERNCFELKKTSNGLKTHTDIHGEKHQLFQIPLNDVATDTEDNDVRLDNDFFDNRNSFLNFSFAIRMSWWIGIVRFALNFMSAMPAIKRKGKVVMFTR</sequence>
<keyword evidence="5" id="KW-0863">Zinc-finger</keyword>
<keyword evidence="7" id="KW-0805">Transcription regulation</keyword>
<dbReference type="PROSITE" id="PS51727">
    <property type="entry name" value="CBP_P300_HAT"/>
    <property type="match status" value="1"/>
</dbReference>
<evidence type="ECO:0000256" key="8">
    <source>
        <dbReference type="ARBA" id="ARBA00023163"/>
    </source>
</evidence>
<keyword evidence="6" id="KW-0862">Zinc</keyword>
<evidence type="ECO:0000256" key="9">
    <source>
        <dbReference type="ARBA" id="ARBA00023242"/>
    </source>
</evidence>
<dbReference type="InterPro" id="IPR031162">
    <property type="entry name" value="CBP_P300_HAT"/>
</dbReference>
<proteinExistence type="predicted"/>
<keyword evidence="4" id="KW-0479">Metal-binding</keyword>
<evidence type="ECO:0000256" key="1">
    <source>
        <dbReference type="ARBA" id="ARBA00004123"/>
    </source>
</evidence>
<dbReference type="EC" id="2.3.1.48" evidence="2"/>
<evidence type="ECO:0000259" key="11">
    <source>
        <dbReference type="PROSITE" id="PS51727"/>
    </source>
</evidence>
<evidence type="ECO:0000256" key="4">
    <source>
        <dbReference type="ARBA" id="ARBA00022723"/>
    </source>
</evidence>
<protein>
    <recommendedName>
        <fullName evidence="2">histone acetyltransferase</fullName>
        <ecNumber evidence="2">2.3.1.48</ecNumber>
    </recommendedName>
</protein>